<feature type="domain" description="LysM" evidence="2">
    <location>
        <begin position="154"/>
        <end position="198"/>
    </location>
</feature>
<reference evidence="3 4" key="1">
    <citation type="submission" date="2015-01" db="EMBL/GenBank/DDBJ databases">
        <title>Deinococcus puniceus/DY1/ whole genome sequencing.</title>
        <authorList>
            <person name="Kim M.K."/>
            <person name="Srinivasan S."/>
            <person name="Lee J.-J."/>
        </authorList>
    </citation>
    <scope>NUCLEOTIDE SEQUENCE [LARGE SCALE GENOMIC DNA]</scope>
    <source>
        <strain evidence="3 4">DY1</strain>
    </source>
</reference>
<dbReference type="OrthoDB" id="60771at2"/>
<dbReference type="EMBL" id="CP011387">
    <property type="protein sequence ID" value="ANE43048.1"/>
    <property type="molecule type" value="Genomic_DNA"/>
</dbReference>
<evidence type="ECO:0000256" key="1">
    <source>
        <dbReference type="SAM" id="SignalP"/>
    </source>
</evidence>
<keyword evidence="1" id="KW-0732">Signal</keyword>
<organism evidence="3 4">
    <name type="scientific">Deinococcus puniceus</name>
    <dbReference type="NCBI Taxonomy" id="1182568"/>
    <lineage>
        <taxon>Bacteria</taxon>
        <taxon>Thermotogati</taxon>
        <taxon>Deinococcota</taxon>
        <taxon>Deinococci</taxon>
        <taxon>Deinococcales</taxon>
        <taxon>Deinococcaceae</taxon>
        <taxon>Deinococcus</taxon>
    </lineage>
</organism>
<dbReference type="KEGG" id="dpu:SU48_03890"/>
<evidence type="ECO:0000313" key="4">
    <source>
        <dbReference type="Proteomes" id="UP000077363"/>
    </source>
</evidence>
<feature type="domain" description="LysM" evidence="2">
    <location>
        <begin position="23"/>
        <end position="66"/>
    </location>
</feature>
<evidence type="ECO:0000259" key="2">
    <source>
        <dbReference type="PROSITE" id="PS51782"/>
    </source>
</evidence>
<dbReference type="InterPro" id="IPR018392">
    <property type="entry name" value="LysM"/>
</dbReference>
<dbReference type="Pfam" id="PF09992">
    <property type="entry name" value="NAGPA"/>
    <property type="match status" value="1"/>
</dbReference>
<dbReference type="GO" id="GO:0008932">
    <property type="term" value="F:lytic endotransglycosylase activity"/>
    <property type="evidence" value="ECO:0007669"/>
    <property type="project" value="TreeGrafter"/>
</dbReference>
<dbReference type="PANTHER" id="PTHR33734:SF22">
    <property type="entry name" value="MEMBRANE-BOUND LYTIC MUREIN TRANSGLYCOSYLASE D"/>
    <property type="match status" value="1"/>
</dbReference>
<proteinExistence type="predicted"/>
<dbReference type="Pfam" id="PF01476">
    <property type="entry name" value="LysM"/>
    <property type="match status" value="3"/>
</dbReference>
<name>A0A172T7N7_9DEIO</name>
<dbReference type="SUPFAM" id="SSF54106">
    <property type="entry name" value="LysM domain"/>
    <property type="match status" value="2"/>
</dbReference>
<dbReference type="STRING" id="1182568.SU48_03890"/>
<dbReference type="Gene3D" id="3.10.350.10">
    <property type="entry name" value="LysM domain"/>
    <property type="match status" value="3"/>
</dbReference>
<protein>
    <submittedName>
        <fullName evidence="3">Peptidoglycan-binding protein</fullName>
    </submittedName>
</protein>
<gene>
    <name evidence="3" type="ORF">SU48_03890</name>
</gene>
<feature type="chain" id="PRO_5008000465" evidence="1">
    <location>
        <begin position="21"/>
        <end position="444"/>
    </location>
</feature>
<dbReference type="AlphaFoldDB" id="A0A172T7N7"/>
<evidence type="ECO:0000313" key="3">
    <source>
        <dbReference type="EMBL" id="ANE43048.1"/>
    </source>
</evidence>
<dbReference type="PROSITE" id="PS51782">
    <property type="entry name" value="LYSM"/>
    <property type="match status" value="3"/>
</dbReference>
<dbReference type="PANTHER" id="PTHR33734">
    <property type="entry name" value="LYSM DOMAIN-CONTAINING GPI-ANCHORED PROTEIN 2"/>
    <property type="match status" value="1"/>
</dbReference>
<dbReference type="CDD" id="cd00118">
    <property type="entry name" value="LysM"/>
    <property type="match status" value="3"/>
</dbReference>
<accession>A0A172T7N7</accession>
<dbReference type="InterPro" id="IPR036779">
    <property type="entry name" value="LysM_dom_sf"/>
</dbReference>
<sequence>MVRRVCSVVVLALMLGGALAAPATVKVKSGDTLFKIATRGGLSVARLKTLNGLTGDTIRVGQVLRLSRTATPVSRSSVNMGQGVYTVKSGDFLSKIAVRYGVSVGALQVLNGLRGSVITPGQRLRLPTRGTGIGSAPVARPAPRPTTEVRIVHTYVRVGLRDTADSLAARYRTTRPALMKLNLLNARTRLMPGQKLLVPQRVPVPIPPAARGAAVTYKRFRPLNIPVQVFRVDLRHRDVLVAPVLPRAGLGYGARVGTLAQQSGARAVINGSYFHPQTFAPAGDLVMQGRLLTWGRIPAALAITPDNRAAFAVTTTGLLGRPLDATWNGMETVIATGPRILLGGRVQTRYNTAFRDPALFGRAARSAVGLSSNRDLVFVSTHSRLTTTEMGKVMARLGVRDALLLDGGSSTGVAWNGAAIIDSTRKVSYGIGIFTDYTGRRYAR</sequence>
<dbReference type="SMART" id="SM00257">
    <property type="entry name" value="LysM"/>
    <property type="match status" value="3"/>
</dbReference>
<feature type="signal peptide" evidence="1">
    <location>
        <begin position="1"/>
        <end position="20"/>
    </location>
</feature>
<dbReference type="InterPro" id="IPR018711">
    <property type="entry name" value="NAGPA"/>
</dbReference>
<dbReference type="Proteomes" id="UP000077363">
    <property type="component" value="Chromosome"/>
</dbReference>
<feature type="domain" description="LysM" evidence="2">
    <location>
        <begin position="83"/>
        <end position="126"/>
    </location>
</feature>
<keyword evidence="4" id="KW-1185">Reference proteome</keyword>
<dbReference type="PATRIC" id="fig|1182568.3.peg.812"/>